<reference evidence="1 2" key="1">
    <citation type="submission" date="2018-06" db="EMBL/GenBank/DDBJ databases">
        <title>Lujinxingia sediminis gen. nov. sp. nov., a new facultative anaerobic member of the class Deltaproteobacteria, and proposal of Lujinxingaceae fam. nov.</title>
        <authorList>
            <person name="Guo L.-Y."/>
            <person name="Li C.-M."/>
            <person name="Wang S."/>
            <person name="Du Z.-J."/>
        </authorList>
    </citation>
    <scope>NUCLEOTIDE SEQUENCE [LARGE SCALE GENOMIC DNA]</scope>
    <source>
        <strain evidence="1 2">FA350</strain>
    </source>
</reference>
<dbReference type="AlphaFoldDB" id="A0A2Z4FMA8"/>
<sequence>MPISAVVVTLSSQPESREAALSILRADPRLTLGALQRNQLPVVVDTEKIADGVLIVREELPSIDGVEFVHVVSVDFSDVEDFDEKLPPRRRSRT</sequence>
<organism evidence="1 2">
    <name type="scientific">Bradymonas sediminis</name>
    <dbReference type="NCBI Taxonomy" id="1548548"/>
    <lineage>
        <taxon>Bacteria</taxon>
        <taxon>Deltaproteobacteria</taxon>
        <taxon>Bradymonadales</taxon>
        <taxon>Bradymonadaceae</taxon>
        <taxon>Bradymonas</taxon>
    </lineage>
</organism>
<evidence type="ECO:0000313" key="2">
    <source>
        <dbReference type="Proteomes" id="UP000249799"/>
    </source>
</evidence>
<keyword evidence="2" id="KW-1185">Reference proteome</keyword>
<dbReference type="Proteomes" id="UP000249799">
    <property type="component" value="Chromosome"/>
</dbReference>
<dbReference type="EMBL" id="CP030032">
    <property type="protein sequence ID" value="AWV89970.1"/>
    <property type="molecule type" value="Genomic_DNA"/>
</dbReference>
<dbReference type="KEGG" id="bsed:DN745_11735"/>
<dbReference type="RefSeq" id="WP_111335073.1">
    <property type="nucleotide sequence ID" value="NZ_CP030032.1"/>
</dbReference>
<dbReference type="OrthoDB" id="285980at2"/>
<evidence type="ECO:0000313" key="1">
    <source>
        <dbReference type="EMBL" id="AWV89970.1"/>
    </source>
</evidence>
<name>A0A2Z4FMA8_9DELT</name>
<accession>A0A2Z4FMA8</accession>
<protein>
    <submittedName>
        <fullName evidence="1">Uncharacterized protein</fullName>
    </submittedName>
</protein>
<gene>
    <name evidence="1" type="ORF">DN745_11735</name>
</gene>
<proteinExistence type="predicted"/>